<dbReference type="InterPro" id="IPR000390">
    <property type="entry name" value="Small_drug/metabolite_transptr"/>
</dbReference>
<comment type="caution">
    <text evidence="12">The sequence shown here is derived from an EMBL/GenBank/DDBJ whole genome shotgun (WGS) entry which is preliminary data.</text>
</comment>
<dbReference type="FunFam" id="1.10.3730.20:FF:000001">
    <property type="entry name" value="Quaternary ammonium compound resistance transporter SugE"/>
    <property type="match status" value="1"/>
</dbReference>
<dbReference type="EMBL" id="LXJZ01000242">
    <property type="protein sequence ID" value="OAJ51822.1"/>
    <property type="molecule type" value="Genomic_DNA"/>
</dbReference>
<proteinExistence type="inferred from homology"/>
<evidence type="ECO:0000256" key="5">
    <source>
        <dbReference type="ARBA" id="ARBA00022989"/>
    </source>
</evidence>
<dbReference type="NCBIfam" id="NF008512">
    <property type="entry name" value="PRK11431.1"/>
    <property type="match status" value="1"/>
</dbReference>
<dbReference type="PANTHER" id="PTHR30561:SF0">
    <property type="entry name" value="GUANIDINIUM EXPORTER"/>
    <property type="match status" value="1"/>
</dbReference>
<dbReference type="STRING" id="1462993.A6V36_14715"/>
<dbReference type="PANTHER" id="PTHR30561">
    <property type="entry name" value="SMR FAMILY PROTON-DEPENDENT DRUG EFFLUX TRANSPORTER SUGE"/>
    <property type="match status" value="1"/>
</dbReference>
<evidence type="ECO:0000256" key="3">
    <source>
        <dbReference type="ARBA" id="ARBA00022475"/>
    </source>
</evidence>
<dbReference type="SUPFAM" id="SSF103481">
    <property type="entry name" value="Multidrug resistance efflux transporter EmrE"/>
    <property type="match status" value="1"/>
</dbReference>
<comment type="similarity">
    <text evidence="7">Belongs to the drug/metabolite transporter (DMT) superfamily. Small multidrug resistance (SMR) (TC 2.A.7.1) family. Gdx/SugE subfamily.</text>
</comment>
<keyword evidence="6 10" id="KW-0472">Membrane</keyword>
<gene>
    <name evidence="11" type="ORF">A6V36_14715</name>
    <name evidence="12" type="ORF">A6V37_26100</name>
</gene>
<reference evidence="13 14" key="1">
    <citation type="submission" date="2016-04" db="EMBL/GenBank/DDBJ databases">
        <title>Reclassification of Paraburkholderia panaciterrae (Farh et al. 2015) Dobritsa &amp; Samadpour 2016 as a later homotypic synonym of Paraburkholderia ginsengiterrae (Farh et al. 2015) Dobritsa &amp; Samadpour 2016.</title>
        <authorList>
            <person name="Dobritsa A.P."/>
            <person name="Kutumbaka K."/>
            <person name="Samadpour M."/>
        </authorList>
    </citation>
    <scope>NUCLEOTIDE SEQUENCE [LARGE SCALE GENOMIC DNA]</scope>
    <source>
        <strain evidence="12 14">DCY85</strain>
        <strain evidence="11 13">DCY85-1</strain>
    </source>
</reference>
<evidence type="ECO:0000256" key="2">
    <source>
        <dbReference type="ARBA" id="ARBA00022448"/>
    </source>
</evidence>
<evidence type="ECO:0000313" key="13">
    <source>
        <dbReference type="Proteomes" id="UP000077961"/>
    </source>
</evidence>
<dbReference type="Proteomes" id="UP000077961">
    <property type="component" value="Unassembled WGS sequence"/>
</dbReference>
<keyword evidence="2" id="KW-0813">Transport</keyword>
<comment type="subcellular location">
    <subcellularLocation>
        <location evidence="1 9">Cell membrane</location>
        <topology evidence="1 9">Multi-pass membrane protein</topology>
    </subcellularLocation>
</comment>
<feature type="transmembrane region" description="Helical" evidence="10">
    <location>
        <begin position="33"/>
        <end position="50"/>
    </location>
</feature>
<keyword evidence="3" id="KW-1003">Cell membrane</keyword>
<keyword evidence="4 9" id="KW-0812">Transmembrane</keyword>
<protein>
    <recommendedName>
        <fullName evidence="8">Guanidinium exporter</fullName>
    </recommendedName>
</protein>
<dbReference type="InterPro" id="IPR045324">
    <property type="entry name" value="Small_multidrug_res"/>
</dbReference>
<dbReference type="Proteomes" id="UP000078116">
    <property type="component" value="Unassembled WGS sequence"/>
</dbReference>
<dbReference type="AlphaFoldDB" id="A0A1A9N829"/>
<feature type="transmembrane region" description="Helical" evidence="10">
    <location>
        <begin position="84"/>
        <end position="102"/>
    </location>
</feature>
<evidence type="ECO:0000313" key="11">
    <source>
        <dbReference type="EMBL" id="OAJ51822.1"/>
    </source>
</evidence>
<evidence type="ECO:0000256" key="1">
    <source>
        <dbReference type="ARBA" id="ARBA00004651"/>
    </source>
</evidence>
<organism evidence="12 14">
    <name type="scientific">Paraburkholderia ginsengiterrae</name>
    <dbReference type="NCBI Taxonomy" id="1462993"/>
    <lineage>
        <taxon>Bacteria</taxon>
        <taxon>Pseudomonadati</taxon>
        <taxon>Pseudomonadota</taxon>
        <taxon>Betaproteobacteria</taxon>
        <taxon>Burkholderiales</taxon>
        <taxon>Burkholderiaceae</taxon>
        <taxon>Paraburkholderia</taxon>
    </lineage>
</organism>
<evidence type="ECO:0000256" key="4">
    <source>
        <dbReference type="ARBA" id="ARBA00022692"/>
    </source>
</evidence>
<dbReference type="OrthoDB" id="9808638at2"/>
<dbReference type="GO" id="GO:0022857">
    <property type="term" value="F:transmembrane transporter activity"/>
    <property type="evidence" value="ECO:0007669"/>
    <property type="project" value="InterPro"/>
</dbReference>
<evidence type="ECO:0000313" key="14">
    <source>
        <dbReference type="Proteomes" id="UP000078116"/>
    </source>
</evidence>
<keyword evidence="13" id="KW-1185">Reference proteome</keyword>
<keyword evidence="5 10" id="KW-1133">Transmembrane helix</keyword>
<evidence type="ECO:0000256" key="8">
    <source>
        <dbReference type="ARBA" id="ARBA00039168"/>
    </source>
</evidence>
<dbReference type="EMBL" id="LXKA01000243">
    <property type="protein sequence ID" value="OAJ59930.1"/>
    <property type="molecule type" value="Genomic_DNA"/>
</dbReference>
<dbReference type="Pfam" id="PF00893">
    <property type="entry name" value="Multi_Drug_Res"/>
    <property type="match status" value="1"/>
</dbReference>
<evidence type="ECO:0000256" key="10">
    <source>
        <dbReference type="SAM" id="Phobius"/>
    </source>
</evidence>
<name>A0A1A9N829_9BURK</name>
<dbReference type="GO" id="GO:0005886">
    <property type="term" value="C:plasma membrane"/>
    <property type="evidence" value="ECO:0007669"/>
    <property type="project" value="UniProtKB-SubCell"/>
</dbReference>
<evidence type="ECO:0000256" key="7">
    <source>
        <dbReference type="ARBA" id="ARBA00038151"/>
    </source>
</evidence>
<evidence type="ECO:0000256" key="6">
    <source>
        <dbReference type="ARBA" id="ARBA00023136"/>
    </source>
</evidence>
<dbReference type="GO" id="GO:1990961">
    <property type="term" value="P:xenobiotic detoxification by transmembrane export across the plasma membrane"/>
    <property type="evidence" value="ECO:0007669"/>
    <property type="project" value="UniProtKB-ARBA"/>
</dbReference>
<evidence type="ECO:0000256" key="9">
    <source>
        <dbReference type="RuleBase" id="RU003942"/>
    </source>
</evidence>
<evidence type="ECO:0000313" key="12">
    <source>
        <dbReference type="EMBL" id="OAJ59930.1"/>
    </source>
</evidence>
<feature type="transmembrane region" description="Helical" evidence="10">
    <location>
        <begin position="57"/>
        <end position="78"/>
    </location>
</feature>
<dbReference type="InterPro" id="IPR037185">
    <property type="entry name" value="EmrE-like"/>
</dbReference>
<dbReference type="Gene3D" id="1.10.3730.20">
    <property type="match status" value="1"/>
</dbReference>
<dbReference type="RefSeq" id="WP_064272122.1">
    <property type="nucleotide sequence ID" value="NZ_LXJZ01000242.1"/>
</dbReference>
<accession>A0A1A9N829</accession>
<sequence>MSWIILLLAGLLEVAWAAGLKTSEGFTRLWPSVFTLVTALGSFALLAVAMRQLPLGTAYAVWTGIGAVGAFIFGIVMMGEALTVARVASASLIVLGLIGLKLSSGH</sequence>